<protein>
    <recommendedName>
        <fullName evidence="2">Rad21/Rec8-like protein N-terminal domain-containing protein</fullName>
    </recommendedName>
</protein>
<proteinExistence type="predicted"/>
<accession>B9W7P3</accession>
<reference evidence="4 5" key="1">
    <citation type="journal article" date="2009" name="Genome Res.">
        <title>Comparative genomics of the fungal pathogens Candida dubliniensis and Candida albicans.</title>
        <authorList>
            <person name="Jackson A.P."/>
            <person name="Gamble J.A."/>
            <person name="Yeomans T."/>
            <person name="Moran G.P."/>
            <person name="Saunders D."/>
            <person name="Harris D."/>
            <person name="Aslett M."/>
            <person name="Barrell J.F."/>
            <person name="Butler G."/>
            <person name="Citiulo F."/>
            <person name="Coleman D.C."/>
            <person name="de Groot P.W.J."/>
            <person name="Goodwin T.J."/>
            <person name="Quail M.A."/>
            <person name="McQuillan J."/>
            <person name="Munro C.A."/>
            <person name="Pain A."/>
            <person name="Poulter R.T."/>
            <person name="Rajandream M.A."/>
            <person name="Renauld H."/>
            <person name="Spiering M.J."/>
            <person name="Tivey A."/>
            <person name="Gow N.A.R."/>
            <person name="Barrell B."/>
            <person name="Sullivan D.J."/>
            <person name="Berriman M."/>
        </authorList>
    </citation>
    <scope>NUCLEOTIDE SEQUENCE [LARGE SCALE GENOMIC DNA]</scope>
    <source>
        <strain evidence="5">CD36 / ATCC MYA-646 / CBS 7987 / NCPF 3949 / NRRL Y-17841</strain>
    </source>
</reference>
<dbReference type="VEuPathDB" id="FungiDB:CD36_04440"/>
<dbReference type="RefSeq" id="XP_002417114.1">
    <property type="nucleotide sequence ID" value="XM_002417069.1"/>
</dbReference>
<dbReference type="AlphaFoldDB" id="B9W7P3"/>
<name>B9W7P3_CANDC</name>
<dbReference type="GeneID" id="8044651"/>
<evidence type="ECO:0000313" key="5">
    <source>
        <dbReference type="Proteomes" id="UP000002605"/>
    </source>
</evidence>
<keyword evidence="5" id="KW-1185">Reference proteome</keyword>
<dbReference type="CDD" id="cd21790">
    <property type="entry name" value="Rad21_Rec8_M_ScRec8p-like"/>
    <property type="match status" value="1"/>
</dbReference>
<evidence type="ECO:0000313" key="3">
    <source>
        <dbReference type="CGD" id="CAL0000168727"/>
    </source>
</evidence>
<gene>
    <name evidence="3" type="ordered locus">Cd36_04440</name>
    <name evidence="4" type="ORF">CD36_04440</name>
</gene>
<dbReference type="InterPro" id="IPR006910">
    <property type="entry name" value="Rad21_Rec8_N"/>
</dbReference>
<dbReference type="KEGG" id="cdu:CD36_04440"/>
<evidence type="ECO:0000256" key="1">
    <source>
        <dbReference type="SAM" id="MobiDB-lite"/>
    </source>
</evidence>
<dbReference type="OrthoDB" id="5427633at2759"/>
<feature type="region of interest" description="Disordered" evidence="1">
    <location>
        <begin position="492"/>
        <end position="512"/>
    </location>
</feature>
<organism evidence="4 5">
    <name type="scientific">Candida dubliniensis (strain CD36 / ATCC MYA-646 / CBS 7987 / NCPF 3949 / NRRL Y-17841)</name>
    <name type="common">Yeast</name>
    <dbReference type="NCBI Taxonomy" id="573826"/>
    <lineage>
        <taxon>Eukaryota</taxon>
        <taxon>Fungi</taxon>
        <taxon>Dikarya</taxon>
        <taxon>Ascomycota</taxon>
        <taxon>Saccharomycotina</taxon>
        <taxon>Pichiomycetes</taxon>
        <taxon>Debaryomycetaceae</taxon>
        <taxon>Candida/Lodderomyces clade</taxon>
        <taxon>Candida</taxon>
    </lineage>
</organism>
<dbReference type="Pfam" id="PF04825">
    <property type="entry name" value="Rad21_Rec8_N"/>
    <property type="match status" value="1"/>
</dbReference>
<feature type="domain" description="Rad21/Rec8-like protein N-terminal" evidence="2">
    <location>
        <begin position="12"/>
        <end position="114"/>
    </location>
</feature>
<dbReference type="eggNOG" id="KOG1213">
    <property type="taxonomic scope" value="Eukaryota"/>
</dbReference>
<sequence length="642" mass="72536">MELINQSNNSLSTGLHTAWLLATLGSKPSIRSKLVKKSTINYLSIPELCHELITSTRSPTTHTQDIDTAIGETLTTGNSIRYISNIMHGISILYQTKINYLMNDLIYIESRLKCYNYNNLSDIIGLSPDSVNQTCLGVSMNRKRPIRYLIDDPSFSIHLGLVVPFMEETDEITKRRKLDILQKDNAVFPLVNGNGGIVEQLNFHSMTFTLQPQPEDPFQVHESSSLSNGNNNGLSPDLELIPDFEFNNNGDIVDNEGENLLLGTRFPTRELVHNDEADVMNISFEDNVAHSANPIAIIPNNQTNSISNDLNFYTTTDTLVPVNNEHAIQQNLGINKLPFRKLLLDKHTRIDSDSMISFVMNYESRMNTVDEPTESVDNVVNELYDVVNAVPPFMKFVNKVTLPSVNNNNSHNNNSVEQSFFTRTASILQKTEETGNENTEEGRQNMAVKNYAMDEEIADPNLNFEDEDHFELPRESEHIFNLEFDYNDINHSEEEDSKEGVNSTKVSQQSTNDFSISDDNLIGTDNKLNKFYRYMKARSNEFGKTIVGKYHILKTNNENNELLSSQTSSDYRQTKFQILVPDSKHAIEVGESPVPRRVAANAFACVLTLATKSLIKIEVVRETDELQKSNDINIIMSLELSL</sequence>
<evidence type="ECO:0000259" key="2">
    <source>
        <dbReference type="Pfam" id="PF04825"/>
    </source>
</evidence>
<dbReference type="Proteomes" id="UP000002605">
    <property type="component" value="Chromosome 1"/>
</dbReference>
<dbReference type="HOGENOM" id="CLU_430817_0_0_1"/>
<dbReference type="EMBL" id="FM992688">
    <property type="protein sequence ID" value="CAX44704.1"/>
    <property type="molecule type" value="Genomic_DNA"/>
</dbReference>
<dbReference type="CGD" id="CAL0000168727">
    <property type="gene designation" value="Cd36_04440"/>
</dbReference>
<feature type="compositionally biased region" description="Polar residues" evidence="1">
    <location>
        <begin position="500"/>
        <end position="512"/>
    </location>
</feature>
<evidence type="ECO:0000313" key="4">
    <source>
        <dbReference type="EMBL" id="CAX44704.1"/>
    </source>
</evidence>